<evidence type="ECO:0000313" key="4">
    <source>
        <dbReference type="Proteomes" id="UP000630528"/>
    </source>
</evidence>
<evidence type="ECO:0000256" key="1">
    <source>
        <dbReference type="SAM" id="MobiDB-lite"/>
    </source>
</evidence>
<accession>A0A934U180</accession>
<protein>
    <recommendedName>
        <fullName evidence="5">DUF2059 domain-containing protein</fullName>
    </recommendedName>
</protein>
<organism evidence="3 4">
    <name type="scientific">Ramlibacter ginsenosidimutans</name>
    <dbReference type="NCBI Taxonomy" id="502333"/>
    <lineage>
        <taxon>Bacteria</taxon>
        <taxon>Pseudomonadati</taxon>
        <taxon>Pseudomonadota</taxon>
        <taxon>Betaproteobacteria</taxon>
        <taxon>Burkholderiales</taxon>
        <taxon>Comamonadaceae</taxon>
        <taxon>Ramlibacter</taxon>
    </lineage>
</organism>
<dbReference type="AlphaFoldDB" id="A0A934U180"/>
<reference evidence="3" key="2">
    <citation type="submission" date="2021-01" db="EMBL/GenBank/DDBJ databases">
        <authorList>
            <person name="Kang M."/>
        </authorList>
    </citation>
    <scope>NUCLEOTIDE SEQUENCE</scope>
    <source>
        <strain evidence="3">KACC 17527</strain>
    </source>
</reference>
<name>A0A934U180_9BURK</name>
<evidence type="ECO:0000313" key="3">
    <source>
        <dbReference type="EMBL" id="MBK6009142.1"/>
    </source>
</evidence>
<dbReference type="RefSeq" id="WP_201177506.1">
    <property type="nucleotide sequence ID" value="NZ_JAEPWM010000014.1"/>
</dbReference>
<keyword evidence="2" id="KW-0732">Signal</keyword>
<feature type="chain" id="PRO_5037209321" description="DUF2059 domain-containing protein" evidence="2">
    <location>
        <begin position="21"/>
        <end position="206"/>
    </location>
</feature>
<feature type="compositionally biased region" description="Low complexity" evidence="1">
    <location>
        <begin position="191"/>
        <end position="206"/>
    </location>
</feature>
<feature type="signal peptide" evidence="2">
    <location>
        <begin position="1"/>
        <end position="20"/>
    </location>
</feature>
<evidence type="ECO:0000256" key="2">
    <source>
        <dbReference type="SAM" id="SignalP"/>
    </source>
</evidence>
<proteinExistence type="predicted"/>
<feature type="region of interest" description="Disordered" evidence="1">
    <location>
        <begin position="174"/>
        <end position="206"/>
    </location>
</feature>
<dbReference type="PROSITE" id="PS51257">
    <property type="entry name" value="PROKAR_LIPOPROTEIN"/>
    <property type="match status" value="1"/>
</dbReference>
<sequence length="206" mass="22030">MFQKSLLILAITAACAGAQAQSATPQAPASNASSPAKKELVARILKIQQPAIDNMAQSLVQEPLGPLLERADAALQQRVPPEKRDAVAKGIQEDTRKFVQDTVPIVRDRATKLAPTVIGPMLEEKFTEDELKQVVAMLESPVLAKFQAAGVDIQRALAEKVIAETRPQVEQRFRSLEDSMAKRLGVPPPNASGGAPAPSTGKPAKK</sequence>
<keyword evidence="4" id="KW-1185">Reference proteome</keyword>
<dbReference type="Proteomes" id="UP000630528">
    <property type="component" value="Unassembled WGS sequence"/>
</dbReference>
<evidence type="ECO:0008006" key="5">
    <source>
        <dbReference type="Google" id="ProtNLM"/>
    </source>
</evidence>
<dbReference type="EMBL" id="JAEPWM010000014">
    <property type="protein sequence ID" value="MBK6009142.1"/>
    <property type="molecule type" value="Genomic_DNA"/>
</dbReference>
<reference evidence="3" key="1">
    <citation type="journal article" date="2012" name="J. Microbiol. Biotechnol.">
        <title>Ramlibacter ginsenosidimutans sp. nov., with ginsenoside-converting activity.</title>
        <authorList>
            <person name="Wang L."/>
            <person name="An D.S."/>
            <person name="Kim S.G."/>
            <person name="Jin F.X."/>
            <person name="Kim S.C."/>
            <person name="Lee S.T."/>
            <person name="Im W.T."/>
        </authorList>
    </citation>
    <scope>NUCLEOTIDE SEQUENCE</scope>
    <source>
        <strain evidence="3">KACC 17527</strain>
    </source>
</reference>
<comment type="caution">
    <text evidence="3">The sequence shown here is derived from an EMBL/GenBank/DDBJ whole genome shotgun (WGS) entry which is preliminary data.</text>
</comment>
<gene>
    <name evidence="3" type="ORF">JJB11_23845</name>
</gene>